<evidence type="ECO:0000256" key="1">
    <source>
        <dbReference type="SAM" id="Phobius"/>
    </source>
</evidence>
<name>A0A9E7M8X8_9EURY</name>
<dbReference type="Proteomes" id="UP001056425">
    <property type="component" value="Chromosome"/>
</dbReference>
<evidence type="ECO:0000313" key="3">
    <source>
        <dbReference type="Proteomes" id="UP001056425"/>
    </source>
</evidence>
<feature type="transmembrane region" description="Helical" evidence="1">
    <location>
        <begin position="53"/>
        <end position="72"/>
    </location>
</feature>
<feature type="transmembrane region" description="Helical" evidence="1">
    <location>
        <begin position="135"/>
        <end position="155"/>
    </location>
</feature>
<dbReference type="GeneID" id="72778389"/>
<protein>
    <submittedName>
        <fullName evidence="2">Uncharacterized protein</fullName>
    </submittedName>
</protein>
<accession>A0A9E7M8X8</accession>
<sequence length="156" mass="18102">MNKKKLLMIPYSLFIFIVEAYLGIGNWKIVDLYMTTKKIGKDPCVEFYCITPTWIFALAILILPLMIGYFLVERYEIPREHAKSHLLFGLIVLPPSICTELSGGSELMILYTLALSTGLSFLLQRRHYEKQLFDLVPVIITWFFIAYVLMIKPWAC</sequence>
<proteinExistence type="predicted"/>
<keyword evidence="1" id="KW-1133">Transmembrane helix</keyword>
<gene>
    <name evidence="2" type="ORF">K1720_08535</name>
</gene>
<feature type="transmembrane region" description="Helical" evidence="1">
    <location>
        <begin position="7"/>
        <end position="24"/>
    </location>
</feature>
<evidence type="ECO:0000313" key="2">
    <source>
        <dbReference type="EMBL" id="USG99549.1"/>
    </source>
</evidence>
<keyword evidence="1" id="KW-0472">Membrane</keyword>
<organism evidence="2 3">
    <name type="scientific">Thermococcus argininiproducens</name>
    <dbReference type="NCBI Taxonomy" id="2866384"/>
    <lineage>
        <taxon>Archaea</taxon>
        <taxon>Methanobacteriati</taxon>
        <taxon>Methanobacteriota</taxon>
        <taxon>Thermococci</taxon>
        <taxon>Thermococcales</taxon>
        <taxon>Thermococcaceae</taxon>
        <taxon>Thermococcus</taxon>
    </lineage>
</organism>
<keyword evidence="3" id="KW-1185">Reference proteome</keyword>
<keyword evidence="1" id="KW-0812">Transmembrane</keyword>
<dbReference type="EMBL" id="CP080572">
    <property type="protein sequence ID" value="USG99549.1"/>
    <property type="molecule type" value="Genomic_DNA"/>
</dbReference>
<dbReference type="KEGG" id="thei:K1720_08535"/>
<dbReference type="RefSeq" id="WP_251948606.1">
    <property type="nucleotide sequence ID" value="NZ_CP080572.1"/>
</dbReference>
<reference evidence="2 3" key="1">
    <citation type="submission" date="2021-08" db="EMBL/GenBank/DDBJ databases">
        <title>Thermococcus onnuriiensis IOH2.</title>
        <authorList>
            <person name="Park Y.-J."/>
        </authorList>
    </citation>
    <scope>NUCLEOTIDE SEQUENCE [LARGE SCALE GENOMIC DNA]</scope>
    <source>
        <strain evidence="2 3">IOH2</strain>
    </source>
</reference>
<dbReference type="AlphaFoldDB" id="A0A9E7M8X8"/>